<dbReference type="EMBL" id="FULE01000050">
    <property type="protein sequence ID" value="SJN59559.1"/>
    <property type="molecule type" value="Genomic_DNA"/>
</dbReference>
<evidence type="ECO:0000256" key="2">
    <source>
        <dbReference type="ARBA" id="ARBA00023027"/>
    </source>
</evidence>
<feature type="domain" description="Mannitol dehydrogenase C-terminal" evidence="5">
    <location>
        <begin position="283"/>
        <end position="475"/>
    </location>
</feature>
<comment type="similarity">
    <text evidence="3">Belongs to the mannitol dehydrogenase family. UxuB subfamily.</text>
</comment>
<name>A0A1R4LT41_VIBR1</name>
<protein>
    <submittedName>
        <fullName evidence="6">Polyol:NADP oxidoreductase</fullName>
        <ecNumber evidence="6">1.1.1.-</ecNumber>
    </submittedName>
</protein>
<dbReference type="EC" id="1.1.1.-" evidence="6"/>
<dbReference type="InterPro" id="IPR050988">
    <property type="entry name" value="Mannitol_DH/Oxidoreductase"/>
</dbReference>
<dbReference type="PRINTS" id="PR00084">
    <property type="entry name" value="MTLDHDRGNASE"/>
</dbReference>
<dbReference type="RefSeq" id="WP_077337350.1">
    <property type="nucleotide sequence ID" value="NZ_FULE01000050.1"/>
</dbReference>
<evidence type="ECO:0000313" key="6">
    <source>
        <dbReference type="EMBL" id="SJN59559.1"/>
    </source>
</evidence>
<keyword evidence="2" id="KW-0520">NAD</keyword>
<gene>
    <name evidence="6" type="primary">por</name>
    <name evidence="6" type="ORF">VR7878_03495</name>
</gene>
<organism evidence="6 7">
    <name type="scientific">Vibrio ruber (strain DSM 16370 / JCM 11486 / BCRC 17186 / CECT 7878 / LMG 23124 / VR1)</name>
    <dbReference type="NCBI Taxonomy" id="1123498"/>
    <lineage>
        <taxon>Bacteria</taxon>
        <taxon>Pseudomonadati</taxon>
        <taxon>Pseudomonadota</taxon>
        <taxon>Gammaproteobacteria</taxon>
        <taxon>Vibrionales</taxon>
        <taxon>Vibrionaceae</taxon>
        <taxon>Vibrio</taxon>
    </lineage>
</organism>
<accession>A0A1R4LT41</accession>
<dbReference type="InterPro" id="IPR013131">
    <property type="entry name" value="Mannitol_DH_N"/>
</dbReference>
<evidence type="ECO:0000259" key="4">
    <source>
        <dbReference type="Pfam" id="PF01232"/>
    </source>
</evidence>
<dbReference type="InterPro" id="IPR008927">
    <property type="entry name" value="6-PGluconate_DH-like_C_sf"/>
</dbReference>
<dbReference type="Proteomes" id="UP000188276">
    <property type="component" value="Unassembled WGS sequence"/>
</dbReference>
<feature type="domain" description="Mannitol dehydrogenase N-terminal" evidence="4">
    <location>
        <begin position="26"/>
        <end position="274"/>
    </location>
</feature>
<dbReference type="InterPro" id="IPR036291">
    <property type="entry name" value="NAD(P)-bd_dom_sf"/>
</dbReference>
<dbReference type="Pfam" id="PF08125">
    <property type="entry name" value="Mannitol_dh_C"/>
    <property type="match status" value="1"/>
</dbReference>
<dbReference type="GO" id="GO:0019594">
    <property type="term" value="P:mannitol metabolic process"/>
    <property type="evidence" value="ECO:0007669"/>
    <property type="project" value="InterPro"/>
</dbReference>
<dbReference type="GO" id="GO:0016616">
    <property type="term" value="F:oxidoreductase activity, acting on the CH-OH group of donors, NAD or NADP as acceptor"/>
    <property type="evidence" value="ECO:0007669"/>
    <property type="project" value="TreeGrafter"/>
</dbReference>
<dbReference type="PROSITE" id="PS00974">
    <property type="entry name" value="MANNITOL_DHGENASE"/>
    <property type="match status" value="1"/>
</dbReference>
<dbReference type="STRING" id="1123498.VR7878_03495"/>
<dbReference type="SUPFAM" id="SSF48179">
    <property type="entry name" value="6-phosphogluconate dehydrogenase C-terminal domain-like"/>
    <property type="match status" value="1"/>
</dbReference>
<keyword evidence="7" id="KW-1185">Reference proteome</keyword>
<dbReference type="Gene3D" id="3.40.50.720">
    <property type="entry name" value="NAD(P)-binding Rossmann-like Domain"/>
    <property type="match status" value="1"/>
</dbReference>
<dbReference type="PANTHER" id="PTHR43362">
    <property type="entry name" value="MANNITOL DEHYDROGENASE DSF1-RELATED"/>
    <property type="match status" value="1"/>
</dbReference>
<dbReference type="PANTHER" id="PTHR43362:SF1">
    <property type="entry name" value="MANNITOL DEHYDROGENASE 2-RELATED"/>
    <property type="match status" value="1"/>
</dbReference>
<evidence type="ECO:0000313" key="7">
    <source>
        <dbReference type="Proteomes" id="UP000188276"/>
    </source>
</evidence>
<dbReference type="InterPro" id="IPR000669">
    <property type="entry name" value="Mannitol_DH"/>
</dbReference>
<sequence length="492" mass="54424">MKTIANTQLNSGVSLPEYDRSRLVTRIVHLGFGAFHRAHQALFTHEMLQKTASDWGICEVSLFTSEDLITALRRQDHCYTVAEKGAEETVVKVIGAVTESCHPKLDSIEAVLEKMAEPQVAIVSMTITEKGYCVDPATGQLDLTHPLIQQDLQTPHAPKSALGYIVEALKRRHERGLQPFTVMSCDNIQENGHVARAAVLEFARQLDSQLHRWIETHVTFPCTMVDRIVPAATLDTLDEIATLLGCDDPCAIACEPFSQWVIEDNFAAGRPEWDVAGAEFVDDVVPYEEMKLRMLNGSHSFLAYLGYLGGYEHISDTMTDAGYRQAAFDMMLKAQAPSLNMPQGTDLTAYATQLIERFSNPSLKHRTWQIAMDGSQKIPQRMGHSLKYHLAHGSDFSWIATGIAGWMRYVSGIDEHGNEIDVRDPMAKQLRDICDQHGLNVSVVPALLSVEAIFSRELGQNPQVIDAVSHAYQSLLDHGARATVAALSGGTQ</sequence>
<dbReference type="OrthoDB" id="271711at2"/>
<evidence type="ECO:0000256" key="3">
    <source>
        <dbReference type="ARBA" id="ARBA00061451"/>
    </source>
</evidence>
<dbReference type="InterPro" id="IPR013118">
    <property type="entry name" value="Mannitol_DH_C"/>
</dbReference>
<dbReference type="FunFam" id="3.40.50.720:FF:000129">
    <property type="entry name" value="D-mannonate oxidoreductase"/>
    <property type="match status" value="1"/>
</dbReference>
<dbReference type="InterPro" id="IPR023027">
    <property type="entry name" value="Mannitol_DH_CS"/>
</dbReference>
<dbReference type="AlphaFoldDB" id="A0A1R4LT41"/>
<dbReference type="Pfam" id="PF01232">
    <property type="entry name" value="Mannitol_dh"/>
    <property type="match status" value="1"/>
</dbReference>
<evidence type="ECO:0000256" key="1">
    <source>
        <dbReference type="ARBA" id="ARBA00023002"/>
    </source>
</evidence>
<keyword evidence="1 6" id="KW-0560">Oxidoreductase</keyword>
<dbReference type="NCBIfam" id="NF011611">
    <property type="entry name" value="PRK15037.1"/>
    <property type="match status" value="1"/>
</dbReference>
<dbReference type="Gene3D" id="1.10.1040.10">
    <property type="entry name" value="N-(1-d-carboxylethyl)-l-norvaline Dehydrogenase, domain 2"/>
    <property type="match status" value="1"/>
</dbReference>
<evidence type="ECO:0000259" key="5">
    <source>
        <dbReference type="Pfam" id="PF08125"/>
    </source>
</evidence>
<dbReference type="SUPFAM" id="SSF51735">
    <property type="entry name" value="NAD(P)-binding Rossmann-fold domains"/>
    <property type="match status" value="1"/>
</dbReference>
<dbReference type="InterPro" id="IPR013328">
    <property type="entry name" value="6PGD_dom2"/>
</dbReference>
<proteinExistence type="inferred from homology"/>
<reference evidence="7" key="1">
    <citation type="submission" date="2017-02" db="EMBL/GenBank/DDBJ databases">
        <authorList>
            <person name="Rodrigo-Torres L."/>
            <person name="Arahal R.D."/>
            <person name="Lucena T."/>
        </authorList>
    </citation>
    <scope>NUCLEOTIDE SEQUENCE [LARGE SCALE GENOMIC DNA]</scope>
    <source>
        <strain evidence="7">CECT 7878</strain>
    </source>
</reference>